<dbReference type="AlphaFoldDB" id="A0AA97NMD2"/>
<sequence length="120" mass="13711">MSEKKDHTKLETALSLLQDNDAEEIRKFPQSLSRLSPKEKEQKCERARDRLLNAQSNLHLVSAVYQIPFGTIPQSSQAWHDFNNAVSSSEPGRSLRGEDIVMCSALPQIRFQIGNWRRGF</sequence>
<organism evidence="1">
    <name type="scientific">Pyricularia oryzae (strain Y34)</name>
    <name type="common">Rice blast fungus</name>
    <name type="synonym">Magnaporthe oryzae</name>
    <dbReference type="NCBI Taxonomy" id="1143189"/>
    <lineage>
        <taxon>Eukaryota</taxon>
        <taxon>Fungi</taxon>
        <taxon>Dikarya</taxon>
        <taxon>Ascomycota</taxon>
        <taxon>Pezizomycotina</taxon>
        <taxon>Sordariomycetes</taxon>
        <taxon>Sordariomycetidae</taxon>
        <taxon>Magnaporthales</taxon>
        <taxon>Pyriculariaceae</taxon>
        <taxon>Pyricularia</taxon>
    </lineage>
</organism>
<protein>
    <submittedName>
        <fullName evidence="1">Uncharacterized protein</fullName>
    </submittedName>
</protein>
<reference evidence="1" key="1">
    <citation type="journal article" date="2012" name="PLoS Genet.">
        <title>Comparative analysis of the genomes of two field isolates of the rice blast fungus Magnaporthe oryzae.</title>
        <authorList>
            <person name="Xue M."/>
            <person name="Yang J."/>
            <person name="Li Z."/>
            <person name="Hu S."/>
            <person name="Yao N."/>
            <person name="Dean R.A."/>
            <person name="Zhao W."/>
            <person name="Shen M."/>
            <person name="Zhang H."/>
            <person name="Li C."/>
            <person name="Liu L."/>
            <person name="Cao L."/>
            <person name="Xu X."/>
            <person name="Xing Y."/>
            <person name="Hsiang T."/>
            <person name="Zhang Z."/>
            <person name="Xu J.R."/>
            <person name="Peng Y.L."/>
        </authorList>
    </citation>
    <scope>NUCLEOTIDE SEQUENCE</scope>
    <source>
        <strain evidence="1">Y34</strain>
    </source>
</reference>
<accession>A0AA97NMD2</accession>
<gene>
    <name evidence="1" type="ORF">OOU_Y34scaffold01040g2</name>
</gene>
<dbReference type="Proteomes" id="UP000011086">
    <property type="component" value="Unassembled WGS sequence"/>
</dbReference>
<name>A0AA97NMD2_PYRO3</name>
<evidence type="ECO:0000313" key="1">
    <source>
        <dbReference type="EMBL" id="ELQ32778.1"/>
    </source>
</evidence>
<proteinExistence type="predicted"/>
<dbReference type="EMBL" id="JH793294">
    <property type="protein sequence ID" value="ELQ32778.1"/>
    <property type="molecule type" value="Genomic_DNA"/>
</dbReference>